<reference evidence="17 18" key="1">
    <citation type="submission" date="2016-08" db="EMBL/GenBank/DDBJ databases">
        <authorList>
            <person name="Seilhamer J.J."/>
        </authorList>
    </citation>
    <scope>NUCLEOTIDE SEQUENCE [LARGE SCALE GENOMIC DNA]</scope>
    <source>
        <strain evidence="17 18">CFBP4641</strain>
    </source>
</reference>
<dbReference type="OrthoDB" id="9803176at2"/>
<dbReference type="Pfam" id="PF01627">
    <property type="entry name" value="Hpt"/>
    <property type="match status" value="4"/>
</dbReference>
<feature type="compositionally biased region" description="Basic and acidic residues" evidence="12">
    <location>
        <begin position="1359"/>
        <end position="1375"/>
    </location>
</feature>
<feature type="compositionally biased region" description="Low complexity" evidence="12">
    <location>
        <begin position="1198"/>
        <end position="1221"/>
    </location>
</feature>
<feature type="region of interest" description="Disordered" evidence="12">
    <location>
        <begin position="1481"/>
        <end position="1599"/>
    </location>
</feature>
<dbReference type="Gene3D" id="3.40.50.2300">
    <property type="match status" value="1"/>
</dbReference>
<feature type="coiled-coil region" evidence="11">
    <location>
        <begin position="1837"/>
        <end position="1876"/>
    </location>
</feature>
<evidence type="ECO:0000259" key="13">
    <source>
        <dbReference type="PROSITE" id="PS50109"/>
    </source>
</evidence>
<feature type="domain" description="HPt" evidence="16">
    <location>
        <begin position="853"/>
        <end position="960"/>
    </location>
</feature>
<feature type="region of interest" description="Disordered" evidence="12">
    <location>
        <begin position="1437"/>
        <end position="1467"/>
    </location>
</feature>
<dbReference type="CDD" id="cd17546">
    <property type="entry name" value="REC_hyHK_CKI1_RcsC-like"/>
    <property type="match status" value="1"/>
</dbReference>
<dbReference type="STRING" id="56458.SB85_00505"/>
<dbReference type="EMBL" id="MDEK01000010">
    <property type="protein sequence ID" value="PPU82109.1"/>
    <property type="molecule type" value="Genomic_DNA"/>
</dbReference>
<keyword evidence="4 10" id="KW-0597">Phosphoprotein</keyword>
<feature type="domain" description="CheW-like" evidence="15">
    <location>
        <begin position="2125"/>
        <end position="2258"/>
    </location>
</feature>
<feature type="compositionally biased region" description="Basic and acidic residues" evidence="12">
    <location>
        <begin position="1492"/>
        <end position="1502"/>
    </location>
</feature>
<feature type="compositionally biased region" description="Basic and acidic residues" evidence="12">
    <location>
        <begin position="1303"/>
        <end position="1316"/>
    </location>
</feature>
<evidence type="ECO:0000259" key="15">
    <source>
        <dbReference type="PROSITE" id="PS50851"/>
    </source>
</evidence>
<dbReference type="InterPro" id="IPR036061">
    <property type="entry name" value="CheW-like_dom_sf"/>
</dbReference>
<dbReference type="CDD" id="cd16916">
    <property type="entry name" value="HATPase_CheA-like"/>
    <property type="match status" value="1"/>
</dbReference>
<dbReference type="Pfam" id="PF01584">
    <property type="entry name" value="CheW"/>
    <property type="match status" value="1"/>
</dbReference>
<evidence type="ECO:0000256" key="4">
    <source>
        <dbReference type="ARBA" id="ARBA00022553"/>
    </source>
</evidence>
<feature type="compositionally biased region" description="Low complexity" evidence="12">
    <location>
        <begin position="1558"/>
        <end position="1571"/>
    </location>
</feature>
<feature type="compositionally biased region" description="Low complexity" evidence="12">
    <location>
        <begin position="1341"/>
        <end position="1355"/>
    </location>
</feature>
<dbReference type="Gene3D" id="1.20.120.160">
    <property type="entry name" value="HPT domain"/>
    <property type="match status" value="4"/>
</dbReference>
<evidence type="ECO:0000256" key="12">
    <source>
        <dbReference type="SAM" id="MobiDB-lite"/>
    </source>
</evidence>
<dbReference type="PANTHER" id="PTHR43395:SF8">
    <property type="entry name" value="HISTIDINE KINASE"/>
    <property type="match status" value="1"/>
</dbReference>
<feature type="domain" description="Response regulatory" evidence="14">
    <location>
        <begin position="2277"/>
        <end position="2393"/>
    </location>
</feature>
<comment type="caution">
    <text evidence="17">The sequence shown here is derived from an EMBL/GenBank/DDBJ whole genome shotgun (WGS) entry which is preliminary data.</text>
</comment>
<feature type="compositionally biased region" description="Polar residues" evidence="12">
    <location>
        <begin position="472"/>
        <end position="491"/>
    </location>
</feature>
<evidence type="ECO:0000256" key="6">
    <source>
        <dbReference type="ARBA" id="ARBA00022777"/>
    </source>
</evidence>
<sequence>MSALRDAMSHAALGWVKPELDETLRQVRGEIEAFVEEPADTGRMRFCAGYLHQVQGTLRMVELYAPAMVAEELELLATAVQHGQAADRDEACATLMRGTVLLPDYLERLQDGHRDIPIVLLPLLNEIRAARGEAGLSEGALFALAPDAAAATEAELDHARGSLAGRNRELLDTVGTAIKEELLRVKDALDLHLRTGGDVAALQTQVDELGSVADTLGVMGLGVARSVVVQQRDALRSIVDGARAADEGLLLDIAGALLYVDASLDDQVAYLGAGGDVHDDASAAEARRTVEVLAHEAIANFGSAREHFVAFIETNWDHARLDEVPRLLGEVAGALRMLELPQPADYLEGVRRYVATELIGKRRVPSGRQLDTLADAMASLEYYLEALRERRPGREEILDITRSSLEALRYWPLPDTAPAAPGVLPSASDSAESAEAAPPVVADRMAEPASPPSIAAPAVPAWDLAPAEAAPETTSRTQDTPSAPQAPQWSLATDEPDTAAEHASAPADADADAAGDAHEQEPVAPSQALSFDPVAAEQDSWTGTAEPLHISLDSLVLEQDALRPQTPPAFAREDDVAAASEVTGFDPVAAEYHDEAQADGSAAFAELSQHDDPNLIIVDTPAAAEHTDAATPPLVIELEDAPAFADAPNTADDEVHTLDWHATPAAHDEEAASALPSDADALADAGAHIAHGERLDAAGAAEPFEDAAADAEDAAHASPAETAEVATSDAAHETAPHASLDDQAHVDADLAAIGEEAHIDVVADAPSAPEHAALESEEPAAPEPAPEHAATAAPVSDAEAAFLADLEAAAAQFDVTSAASSGESAAATPASAEASAAPATATPALETGFIDGDGEIDDEIRAVFLEEFDEELVNLGTLLPAWRAAPAHTESLRPIRRVFHTLKGSGRLVGARVLGEFSWKIESMLNRVLDGSRPASPAVVAMVEQAYAVLPQLNAALRGNGTVQADLDAIQTVAERIAAGEDAFYFATPQASAAPRAGTPASVDSVLREILEAEVATHLETVHAWLQDAPQPATEALLRAVHTMSGAFAMTDVPEITAVTGPAESYVKRALASGSVPTAEGVRALEESARAVADTIAELQAPSPVIPPFTELSQRLRALVETLPEVQWPPIAHDEDDEDLSAPAPAEAGLDEQAVQAVELTAADDLSAFLGDAGHLHETLPADEAAGQVGEGDVHADAAVAPSAEEVPASTQDQASAQDAPPVEEPAASQDAVHAEEQAALAQDGQLDALTVEAPLSAEQVSDDPAPDALDAAAAPDATADAAAVDALIDTPTDVQEPQAPSHEGEAHDSEDRQAEEQADATQDTIVHAQDAQASDHPAVDGAAEGHAADAQADATQDDAEHAHDAQAPDHRAVDGDAADQATETPADDIHDAHAQEQAADEAAAHGAADAPAPADDTAEAHEQHLNEDAPALGLQQQPLAPSSGWRHDGVASANDDTESAAEHGDTTPDAAAHLEDATHEGDAASLASDAVGEHAEADAEHVAPTGDAGDGAPHDDDAEAEHAVHATPSDGEAASDAHPVASDEAHHAPEDAVGQGDTTTAADADTASASDIHEEHHQHAPEATAPAPSDTDAVQAAADPARTDLSAVDLGPLDFADLDRELVDIFVDEGKDLLDHCDRLIAELRAAPQDRDVLGGLQRDLHTLKGGARMAGINAIGDLGHGIESLLEVVAAHRTELDRQDVQLLERGFDRLHQLLTLTGNHRAVAMPQDLIGAFDARAHGQAPAAIGDVDTAAAAPVAATEDTQAAAALAAVAAPLSAPLPVEGTLDEESTIARPMQEQVRVRADLLDRLVNHAGEVAIYRSRLEQQLGAFRGAMAELDRTNARLRDQLRRLDLETEAQIVARYQREQDQAEQSFDPLELDRFSTLQQLSRALNESAADLGGLQGVLDDLARQYDGLLQQQSRVSSELQDGLMRARMVPFDGLVPRLRRVVRQAASETGKHVHLSLEGTHGELDRNVLDRMVAPLEHMLRNSVAHGLETPEQRRAAGKAEEGNIAIRLRREGSEIVLEVADDGGGLDREAIRRRAEQRGLIAADAVLSDDELDALIFAPGFSTYDQVSQLAGRGVGMDVVRNEVRQLGGSVDIHSVRGQGVTFTLRLPQTLAVTQAVFVQIGDTTFAVPVASVSGIGRIGRERFEAGTGGYRYSGEEYALHDLGSLVGQAPARAEGQAQVPLLLVRAGDLRAAVAIDQVLGNREIVVKPVGLQIASVPGIYGATITGDGRVVVILDIAPLVRRFLAQPQRPVVEAAPTEQRRVPLVMVVDDSLTMRKVTGRVLERHNFDVVSARDGVEALERLEERVPDLMLLDIEMPRMDGYELATAMRADPRYAAVPIVMITSRSGEKHRQRAFELGVQRYLGKPYQELDLMRNVYDLLGIARVRE</sequence>
<feature type="compositionally biased region" description="Low complexity" evidence="12">
    <location>
        <begin position="1267"/>
        <end position="1278"/>
    </location>
</feature>
<feature type="compositionally biased region" description="Low complexity" evidence="12">
    <location>
        <begin position="501"/>
        <end position="514"/>
    </location>
</feature>
<dbReference type="SUPFAM" id="SSF55874">
    <property type="entry name" value="ATPase domain of HSP90 chaperone/DNA topoisomerase II/histidine kinase"/>
    <property type="match status" value="1"/>
</dbReference>
<dbReference type="EC" id="2.7.13.3" evidence="2"/>
<dbReference type="InterPro" id="IPR002545">
    <property type="entry name" value="CheW-lke_dom"/>
</dbReference>
<evidence type="ECO:0000256" key="8">
    <source>
        <dbReference type="ARBA" id="ARBA00035100"/>
    </source>
</evidence>
<dbReference type="PANTHER" id="PTHR43395">
    <property type="entry name" value="SENSOR HISTIDINE KINASE CHEA"/>
    <property type="match status" value="1"/>
</dbReference>
<dbReference type="InterPro" id="IPR036890">
    <property type="entry name" value="HATPase_C_sf"/>
</dbReference>
<feature type="compositionally biased region" description="Basic and acidic residues" evidence="12">
    <location>
        <begin position="1572"/>
        <end position="1581"/>
    </location>
</feature>
<gene>
    <name evidence="17" type="ORF">XsacCFBP4641_12375</name>
</gene>
<feature type="compositionally biased region" description="Basic and acidic residues" evidence="12">
    <location>
        <begin position="1542"/>
        <end position="1551"/>
    </location>
</feature>
<evidence type="ECO:0000313" key="17">
    <source>
        <dbReference type="EMBL" id="PPU82109.1"/>
    </source>
</evidence>
<feature type="modified residue" description="4-aspartylphosphate" evidence="10">
    <location>
        <position position="2326"/>
    </location>
</feature>
<proteinExistence type="predicted"/>
<dbReference type="RefSeq" id="WP_010343238.1">
    <property type="nucleotide sequence ID" value="NZ_CP132343.1"/>
</dbReference>
<evidence type="ECO:0000256" key="1">
    <source>
        <dbReference type="ARBA" id="ARBA00000085"/>
    </source>
</evidence>
<feature type="domain" description="HPt" evidence="16">
    <location>
        <begin position="1003"/>
        <end position="1099"/>
    </location>
</feature>
<keyword evidence="11" id="KW-0175">Coiled coil</keyword>
<dbReference type="CDD" id="cd00088">
    <property type="entry name" value="HPT"/>
    <property type="match status" value="2"/>
</dbReference>
<dbReference type="GO" id="GO:0005737">
    <property type="term" value="C:cytoplasm"/>
    <property type="evidence" value="ECO:0007669"/>
    <property type="project" value="InterPro"/>
</dbReference>
<dbReference type="Gene3D" id="3.30.565.10">
    <property type="entry name" value="Histidine kinase-like ATPase, C-terminal domain"/>
    <property type="match status" value="1"/>
</dbReference>
<organism evidence="17 18">
    <name type="scientific">Xanthomonas sacchari</name>
    <dbReference type="NCBI Taxonomy" id="56458"/>
    <lineage>
        <taxon>Bacteria</taxon>
        <taxon>Pseudomonadati</taxon>
        <taxon>Pseudomonadota</taxon>
        <taxon>Gammaproteobacteria</taxon>
        <taxon>Lysobacterales</taxon>
        <taxon>Lysobacteraceae</taxon>
        <taxon>Xanthomonas</taxon>
    </lineage>
</organism>
<evidence type="ECO:0000256" key="11">
    <source>
        <dbReference type="SAM" id="Coils"/>
    </source>
</evidence>
<dbReference type="InterPro" id="IPR051315">
    <property type="entry name" value="Bact_Chemotaxis_CheA"/>
</dbReference>
<feature type="region of interest" description="Disordered" evidence="12">
    <location>
        <begin position="707"/>
        <end position="742"/>
    </location>
</feature>
<feature type="compositionally biased region" description="Basic and acidic residues" evidence="12">
    <location>
        <begin position="1513"/>
        <end position="1525"/>
    </location>
</feature>
<dbReference type="Proteomes" id="UP000247346">
    <property type="component" value="Unassembled WGS sequence"/>
</dbReference>
<evidence type="ECO:0000256" key="9">
    <source>
        <dbReference type="PROSITE-ProRule" id="PRU00110"/>
    </source>
</evidence>
<keyword evidence="6 17" id="KW-0418">Kinase</keyword>
<feature type="region of interest" description="Disordered" evidence="12">
    <location>
        <begin position="1294"/>
        <end position="1382"/>
    </location>
</feature>
<feature type="region of interest" description="Disordered" evidence="12">
    <location>
        <begin position="1396"/>
        <end position="1422"/>
    </location>
</feature>
<dbReference type="SMART" id="SM00448">
    <property type="entry name" value="REC"/>
    <property type="match status" value="1"/>
</dbReference>
<dbReference type="Gene3D" id="2.30.30.40">
    <property type="entry name" value="SH3 Domains"/>
    <property type="match status" value="1"/>
</dbReference>
<feature type="modified residue" description="Phosphohistidine" evidence="9">
    <location>
        <position position="900"/>
    </location>
</feature>
<dbReference type="GO" id="GO:0006935">
    <property type="term" value="P:chemotaxis"/>
    <property type="evidence" value="ECO:0007669"/>
    <property type="project" value="InterPro"/>
</dbReference>
<comment type="catalytic activity">
    <reaction evidence="1">
        <text>ATP + protein L-histidine = ADP + protein N-phospho-L-histidine.</text>
        <dbReference type="EC" id="2.7.13.3"/>
    </reaction>
</comment>
<dbReference type="Pfam" id="PF02518">
    <property type="entry name" value="HATPase_c"/>
    <property type="match status" value="1"/>
</dbReference>
<dbReference type="InterPro" id="IPR004105">
    <property type="entry name" value="CheA-like_dim"/>
</dbReference>
<accession>A0A2P5Z383</accession>
<name>A0A2P5Z383_9XANT</name>
<feature type="region of interest" description="Disordered" evidence="12">
    <location>
        <begin position="468"/>
        <end position="530"/>
    </location>
</feature>
<dbReference type="PROSITE" id="PS50110">
    <property type="entry name" value="RESPONSE_REGULATORY"/>
    <property type="match status" value="1"/>
</dbReference>
<comment type="function">
    <text evidence="8">Involved in the transmission of sensory signals from the chemoreceptors to the flagellar motors. CheA is autophosphorylated; it can transfer its phosphate group to either CheB or CheY.</text>
</comment>
<dbReference type="InterPro" id="IPR003594">
    <property type="entry name" value="HATPase_dom"/>
</dbReference>
<dbReference type="InterPro" id="IPR008207">
    <property type="entry name" value="Sig_transdc_His_kin_Hpt_dom"/>
</dbReference>
<dbReference type="InterPro" id="IPR005467">
    <property type="entry name" value="His_kinase_dom"/>
</dbReference>
<feature type="region of interest" description="Disordered" evidence="12">
    <location>
        <begin position="1259"/>
        <end position="1278"/>
    </location>
</feature>
<dbReference type="InterPro" id="IPR011006">
    <property type="entry name" value="CheY-like_superfamily"/>
</dbReference>
<dbReference type="GeneID" id="93880009"/>
<dbReference type="PRINTS" id="PR00344">
    <property type="entry name" value="BCTRLSENSOR"/>
</dbReference>
<evidence type="ECO:0000256" key="2">
    <source>
        <dbReference type="ARBA" id="ARBA00012438"/>
    </source>
</evidence>
<dbReference type="InterPro" id="IPR036641">
    <property type="entry name" value="HPT_dom_sf"/>
</dbReference>
<keyword evidence="7" id="KW-0902">Two-component regulatory system</keyword>
<dbReference type="InterPro" id="IPR037006">
    <property type="entry name" value="CheA-like_homodim_sf"/>
</dbReference>
<dbReference type="SMART" id="SM00387">
    <property type="entry name" value="HATPase_c"/>
    <property type="match status" value="1"/>
</dbReference>
<feature type="compositionally biased region" description="Low complexity" evidence="12">
    <location>
        <begin position="716"/>
        <end position="726"/>
    </location>
</feature>
<evidence type="ECO:0000256" key="5">
    <source>
        <dbReference type="ARBA" id="ARBA00022679"/>
    </source>
</evidence>
<evidence type="ECO:0000313" key="18">
    <source>
        <dbReference type="Proteomes" id="UP000247346"/>
    </source>
</evidence>
<dbReference type="SMART" id="SM01231">
    <property type="entry name" value="H-kinase_dim"/>
    <property type="match status" value="1"/>
</dbReference>
<dbReference type="FunFam" id="3.30.565.10:FF:000016">
    <property type="entry name" value="Chemotaxis protein CheA, putative"/>
    <property type="match status" value="1"/>
</dbReference>
<feature type="domain" description="Histidine kinase" evidence="13">
    <location>
        <begin position="1890"/>
        <end position="2123"/>
    </location>
</feature>
<evidence type="ECO:0000259" key="14">
    <source>
        <dbReference type="PROSITE" id="PS50110"/>
    </source>
</evidence>
<evidence type="ECO:0000256" key="3">
    <source>
        <dbReference type="ARBA" id="ARBA00021495"/>
    </source>
</evidence>
<protein>
    <recommendedName>
        <fullName evidence="3">Chemotaxis protein CheA</fullName>
        <ecNumber evidence="2">2.7.13.3</ecNumber>
    </recommendedName>
</protein>
<feature type="region of interest" description="Disordered" evidence="12">
    <location>
        <begin position="1188"/>
        <end position="1238"/>
    </location>
</feature>
<dbReference type="SMART" id="SM00073">
    <property type="entry name" value="HPT"/>
    <property type="match status" value="3"/>
</dbReference>
<dbReference type="Gene3D" id="1.10.287.560">
    <property type="entry name" value="Histidine kinase CheA-like, homodimeric domain"/>
    <property type="match status" value="1"/>
</dbReference>
<feature type="region of interest" description="Disordered" evidence="12">
    <location>
        <begin position="829"/>
        <end position="852"/>
    </location>
</feature>
<feature type="region of interest" description="Disordered" evidence="12">
    <location>
        <begin position="769"/>
        <end position="794"/>
    </location>
</feature>
<dbReference type="Pfam" id="PF00072">
    <property type="entry name" value="Response_reg"/>
    <property type="match status" value="1"/>
</dbReference>
<feature type="domain" description="HPt" evidence="16">
    <location>
        <begin position="1616"/>
        <end position="1720"/>
    </location>
</feature>
<dbReference type="SUPFAM" id="SSF47226">
    <property type="entry name" value="Histidine-containing phosphotransfer domain, HPT domain"/>
    <property type="match status" value="5"/>
</dbReference>
<evidence type="ECO:0000256" key="10">
    <source>
        <dbReference type="PROSITE-ProRule" id="PRU00169"/>
    </source>
</evidence>
<dbReference type="SMART" id="SM00260">
    <property type="entry name" value="CheW"/>
    <property type="match status" value="1"/>
</dbReference>
<dbReference type="PROSITE" id="PS50851">
    <property type="entry name" value="CHEW"/>
    <property type="match status" value="1"/>
</dbReference>
<dbReference type="PROSITE" id="PS50894">
    <property type="entry name" value="HPT"/>
    <property type="match status" value="3"/>
</dbReference>
<dbReference type="SUPFAM" id="SSF50341">
    <property type="entry name" value="CheW-like"/>
    <property type="match status" value="1"/>
</dbReference>
<feature type="modified residue" description="Phosphohistidine" evidence="9">
    <location>
        <position position="1042"/>
    </location>
</feature>
<evidence type="ECO:0000259" key="16">
    <source>
        <dbReference type="PROSITE" id="PS50894"/>
    </source>
</evidence>
<evidence type="ECO:0000256" key="7">
    <source>
        <dbReference type="ARBA" id="ARBA00023012"/>
    </source>
</evidence>
<dbReference type="GO" id="GO:0000155">
    <property type="term" value="F:phosphorelay sensor kinase activity"/>
    <property type="evidence" value="ECO:0007669"/>
    <property type="project" value="InterPro"/>
</dbReference>
<dbReference type="InterPro" id="IPR004358">
    <property type="entry name" value="Sig_transdc_His_kin-like_C"/>
</dbReference>
<feature type="compositionally biased region" description="Low complexity" evidence="12">
    <location>
        <begin position="829"/>
        <end position="850"/>
    </location>
</feature>
<feature type="compositionally biased region" description="Low complexity" evidence="12">
    <location>
        <begin position="1503"/>
        <end position="1512"/>
    </location>
</feature>
<feature type="modified residue" description="Phosphohistidine" evidence="9">
    <location>
        <position position="1663"/>
    </location>
</feature>
<feature type="compositionally biased region" description="Low complexity" evidence="12">
    <location>
        <begin position="1396"/>
        <end position="1416"/>
    </location>
</feature>
<keyword evidence="5" id="KW-0808">Transferase</keyword>
<dbReference type="PROSITE" id="PS50109">
    <property type="entry name" value="HIS_KIN"/>
    <property type="match status" value="1"/>
</dbReference>
<feature type="compositionally biased region" description="Basic and acidic residues" evidence="12">
    <location>
        <begin position="730"/>
        <end position="742"/>
    </location>
</feature>
<dbReference type="SUPFAM" id="SSF52172">
    <property type="entry name" value="CheY-like"/>
    <property type="match status" value="1"/>
</dbReference>
<dbReference type="InterPro" id="IPR001789">
    <property type="entry name" value="Sig_transdc_resp-reg_receiver"/>
</dbReference>